<dbReference type="Proteomes" id="UP001432190">
    <property type="component" value="Chromosome"/>
</dbReference>
<keyword evidence="1" id="KW-1133">Transmembrane helix</keyword>
<dbReference type="AlphaFoldDB" id="A0A420F8K9"/>
<accession>A0A420F8K9</accession>
<feature type="transmembrane region" description="Helical" evidence="1">
    <location>
        <begin position="122"/>
        <end position="142"/>
    </location>
</feature>
<dbReference type="RefSeq" id="WP_120326470.1">
    <property type="nucleotide sequence ID" value="NZ_CP108084.1"/>
</dbReference>
<name>A0A420F8K9_9ACTN</name>
<reference evidence="3" key="2">
    <citation type="submission" date="2022-10" db="EMBL/GenBank/DDBJ databases">
        <title>The complete genomes of actinobacterial strains from the NBC collection.</title>
        <authorList>
            <person name="Joergensen T.S."/>
            <person name="Alvarez Arevalo M."/>
            <person name="Sterndorff E.B."/>
            <person name="Faurdal D."/>
            <person name="Vuksanovic O."/>
            <person name="Mourched A.-S."/>
            <person name="Charusanti P."/>
            <person name="Shaw S."/>
            <person name="Blin K."/>
            <person name="Weber T."/>
        </authorList>
    </citation>
    <scope>NUCLEOTIDE SEQUENCE</scope>
    <source>
        <strain evidence="3">NBC_00256</strain>
    </source>
</reference>
<dbReference type="Proteomes" id="UP000285744">
    <property type="component" value="Unassembled WGS sequence"/>
</dbReference>
<evidence type="ECO:0000256" key="1">
    <source>
        <dbReference type="SAM" id="Phobius"/>
    </source>
</evidence>
<dbReference type="OrthoDB" id="4729277at2"/>
<gene>
    <name evidence="2" type="ORF">D7I43_01285</name>
    <name evidence="3" type="ORF">OG994_04885</name>
</gene>
<evidence type="ECO:0000313" key="2">
    <source>
        <dbReference type="EMBL" id="RKF29231.1"/>
    </source>
</evidence>
<dbReference type="EMBL" id="RAQQ01000001">
    <property type="protein sequence ID" value="RKF29231.1"/>
    <property type="molecule type" value="Genomic_DNA"/>
</dbReference>
<protein>
    <submittedName>
        <fullName evidence="2">Uncharacterized protein</fullName>
    </submittedName>
</protein>
<evidence type="ECO:0000313" key="5">
    <source>
        <dbReference type="Proteomes" id="UP001432190"/>
    </source>
</evidence>
<keyword evidence="1" id="KW-0472">Membrane</keyword>
<reference evidence="2 4" key="1">
    <citation type="journal article" date="2018" name="Int. J. Syst. Evol. Microbiol.">
        <title>Micromonospora globbae sp. nov., an endophytic actinomycete isolated from roots of Globba winitii C. H. Wright.</title>
        <authorList>
            <person name="Kuncharoen N."/>
            <person name="Pittayakhajonwut P."/>
            <person name="Tanasupawat S."/>
        </authorList>
    </citation>
    <scope>NUCLEOTIDE SEQUENCE [LARGE SCALE GENOMIC DNA]</scope>
    <source>
        <strain evidence="2 4">WPS1-2</strain>
    </source>
</reference>
<proteinExistence type="predicted"/>
<sequence>MARTAPVPDVRARFAAGAPGRRPLTRAAVGGLAAHVFFELGAGVGMPLASVVGPYPAATAWGLGTAAVWRAAGRPSPSADRLLAAANGFGLAAVVAHLAGWPTRTRFGVPWLRTCEGLGPDLMRYYNPIIYVSGAACLLAILRENRTAPVALPALMLGLAPALVAMQHAEHRRLKARARRRRAWWNRRL</sequence>
<organism evidence="2 4">
    <name type="scientific">Micromonospora globbae</name>
    <dbReference type="NCBI Taxonomy" id="1894969"/>
    <lineage>
        <taxon>Bacteria</taxon>
        <taxon>Bacillati</taxon>
        <taxon>Actinomycetota</taxon>
        <taxon>Actinomycetes</taxon>
        <taxon>Micromonosporales</taxon>
        <taxon>Micromonosporaceae</taxon>
        <taxon>Micromonospora</taxon>
    </lineage>
</organism>
<keyword evidence="5" id="KW-1185">Reference proteome</keyword>
<evidence type="ECO:0000313" key="3">
    <source>
        <dbReference type="EMBL" id="WUP50857.1"/>
    </source>
</evidence>
<evidence type="ECO:0000313" key="4">
    <source>
        <dbReference type="Proteomes" id="UP000285744"/>
    </source>
</evidence>
<feature type="transmembrane region" description="Helical" evidence="1">
    <location>
        <begin position="82"/>
        <end position="101"/>
    </location>
</feature>
<keyword evidence="1" id="KW-0812">Transmembrane</keyword>
<feature type="transmembrane region" description="Helical" evidence="1">
    <location>
        <begin position="148"/>
        <end position="169"/>
    </location>
</feature>
<dbReference type="EMBL" id="CP108084">
    <property type="protein sequence ID" value="WUP50857.1"/>
    <property type="molecule type" value="Genomic_DNA"/>
</dbReference>